<organism evidence="2 3">
    <name type="scientific">Mycolicibacterium fluoranthenivorans</name>
    <dbReference type="NCBI Taxonomy" id="258505"/>
    <lineage>
        <taxon>Bacteria</taxon>
        <taxon>Bacillati</taxon>
        <taxon>Actinomycetota</taxon>
        <taxon>Actinomycetes</taxon>
        <taxon>Mycobacteriales</taxon>
        <taxon>Mycobacteriaceae</taxon>
        <taxon>Mycolicibacterium</taxon>
    </lineage>
</organism>
<gene>
    <name evidence="2" type="ORF">SAMN02799620_02166</name>
</gene>
<evidence type="ECO:0000259" key="1">
    <source>
        <dbReference type="Pfam" id="PF01738"/>
    </source>
</evidence>
<dbReference type="PANTHER" id="PTHR46623:SF10">
    <property type="entry name" value="CARBOXYMETHYLENEBUTENOLIDASE HOMOLOG"/>
    <property type="match status" value="1"/>
</dbReference>
<dbReference type="Proteomes" id="UP000199707">
    <property type="component" value="Unassembled WGS sequence"/>
</dbReference>
<dbReference type="Pfam" id="PF01738">
    <property type="entry name" value="DLH"/>
    <property type="match status" value="1"/>
</dbReference>
<evidence type="ECO:0000313" key="2">
    <source>
        <dbReference type="EMBL" id="SCX15853.1"/>
    </source>
</evidence>
<dbReference type="SUPFAM" id="SSF53474">
    <property type="entry name" value="alpha/beta-Hydrolases"/>
    <property type="match status" value="1"/>
</dbReference>
<accession>A0A1G4W2W2</accession>
<dbReference type="STRING" id="1502745.SAMN02799620_02166"/>
<name>A0A1G4W2W2_9MYCO</name>
<dbReference type="RefSeq" id="WP_090356614.1">
    <property type="nucleotide sequence ID" value="NZ_FMUB01000004.1"/>
</dbReference>
<dbReference type="AlphaFoldDB" id="A0A1G4W2W2"/>
<dbReference type="InterPro" id="IPR029058">
    <property type="entry name" value="AB_hydrolase_fold"/>
</dbReference>
<dbReference type="EMBL" id="FMUB01000004">
    <property type="protein sequence ID" value="SCX15853.1"/>
    <property type="molecule type" value="Genomic_DNA"/>
</dbReference>
<dbReference type="InterPro" id="IPR002925">
    <property type="entry name" value="Dienelactn_hydro"/>
</dbReference>
<dbReference type="InterPro" id="IPR051049">
    <property type="entry name" value="Dienelactone_hydrolase-like"/>
</dbReference>
<sequence>MPIIQDTITTADGTCTVTVATPDGTGPWPAVVMFPDAGGLRPTFDQMAAQLAGFGFVVLVPDIYYRTPGWGPFDLNTVFTDQEQRKQLFELMGTLTPEVFAADAEAFFDYLAARPDVAGDTFGTTGYCMGGRASLIVATRVPERVAAALSFHGGRLAVEDDPDSPHLLADKITAVVYVGAAENDASFTTDDAKRLEDALSGAAVEHTIEFYSAAHGFAVPDHAAVYDEAAAERHWANTGRVFGAAFARA</sequence>
<dbReference type="Gene3D" id="3.40.50.1820">
    <property type="entry name" value="alpha/beta hydrolase"/>
    <property type="match status" value="1"/>
</dbReference>
<reference evidence="3" key="1">
    <citation type="submission" date="2016-10" db="EMBL/GenBank/DDBJ databases">
        <authorList>
            <person name="Varghese N."/>
            <person name="Submissions S."/>
        </authorList>
    </citation>
    <scope>NUCLEOTIDE SEQUENCE [LARGE SCALE GENOMIC DNA]</scope>
    <source>
        <strain evidence="3">UNC267MFSha1.1M11</strain>
    </source>
</reference>
<feature type="domain" description="Dienelactone hydrolase" evidence="1">
    <location>
        <begin position="18"/>
        <end position="244"/>
    </location>
</feature>
<protein>
    <submittedName>
        <fullName evidence="2">Carboxymethylenebutenolidase</fullName>
    </submittedName>
</protein>
<proteinExistence type="predicted"/>
<dbReference type="GO" id="GO:0016787">
    <property type="term" value="F:hydrolase activity"/>
    <property type="evidence" value="ECO:0007669"/>
    <property type="project" value="InterPro"/>
</dbReference>
<dbReference type="PANTHER" id="PTHR46623">
    <property type="entry name" value="CARBOXYMETHYLENEBUTENOLIDASE-RELATED"/>
    <property type="match status" value="1"/>
</dbReference>
<evidence type="ECO:0000313" key="3">
    <source>
        <dbReference type="Proteomes" id="UP000199707"/>
    </source>
</evidence>